<keyword evidence="2" id="KW-0472">Membrane</keyword>
<reference evidence="3 4" key="1">
    <citation type="journal article" date="2023" name="Plants (Basel)">
        <title>Bridging the Gap: Combining Genomics and Transcriptomics Approaches to Understand Stylosanthes scabra, an Orphan Legume from the Brazilian Caatinga.</title>
        <authorList>
            <person name="Ferreira-Neto J.R.C."/>
            <person name="da Silva M.D."/>
            <person name="Binneck E."/>
            <person name="de Melo N.F."/>
            <person name="da Silva R.H."/>
            <person name="de Melo A.L.T.M."/>
            <person name="Pandolfi V."/>
            <person name="Bustamante F.O."/>
            <person name="Brasileiro-Vidal A.C."/>
            <person name="Benko-Iseppon A.M."/>
        </authorList>
    </citation>
    <scope>NUCLEOTIDE SEQUENCE [LARGE SCALE GENOMIC DNA]</scope>
    <source>
        <tissue evidence="3">Leaves</tissue>
    </source>
</reference>
<keyword evidence="2" id="KW-1133">Transmembrane helix</keyword>
<protein>
    <submittedName>
        <fullName evidence="3">Uncharacterized protein</fullName>
    </submittedName>
</protein>
<proteinExistence type="predicted"/>
<keyword evidence="2" id="KW-0812">Transmembrane</keyword>
<dbReference type="Proteomes" id="UP001341840">
    <property type="component" value="Unassembled WGS sequence"/>
</dbReference>
<evidence type="ECO:0000313" key="4">
    <source>
        <dbReference type="Proteomes" id="UP001341840"/>
    </source>
</evidence>
<evidence type="ECO:0000313" key="3">
    <source>
        <dbReference type="EMBL" id="MED6158607.1"/>
    </source>
</evidence>
<sequence>MAVTSPAWISGVRYLKMESHGVSSGSRRSAEGGDPKSDRSSWSTQGLHAYAWDLLNFRAAPACFHAYAWAPACFHAYAWIFITGWASSSSTHMLAFYAYTWVFDILGIELAFHAYACCSAHMRGFWNGLGVTQERDLNELSTHMRGLPCLCVGLVACCQSVFHAYICVDE</sequence>
<evidence type="ECO:0000256" key="1">
    <source>
        <dbReference type="SAM" id="MobiDB-lite"/>
    </source>
</evidence>
<accession>A0ABU6UCY2</accession>
<evidence type="ECO:0000256" key="2">
    <source>
        <dbReference type="SAM" id="Phobius"/>
    </source>
</evidence>
<gene>
    <name evidence="3" type="ORF">PIB30_034339</name>
</gene>
<feature type="transmembrane region" description="Helical" evidence="2">
    <location>
        <begin position="64"/>
        <end position="82"/>
    </location>
</feature>
<comment type="caution">
    <text evidence="3">The sequence shown here is derived from an EMBL/GenBank/DDBJ whole genome shotgun (WGS) entry which is preliminary data.</text>
</comment>
<keyword evidence="4" id="KW-1185">Reference proteome</keyword>
<name>A0ABU6UCY2_9FABA</name>
<feature type="compositionally biased region" description="Basic and acidic residues" evidence="1">
    <location>
        <begin position="28"/>
        <end position="39"/>
    </location>
</feature>
<feature type="region of interest" description="Disordered" evidence="1">
    <location>
        <begin position="22"/>
        <end position="42"/>
    </location>
</feature>
<organism evidence="3 4">
    <name type="scientific">Stylosanthes scabra</name>
    <dbReference type="NCBI Taxonomy" id="79078"/>
    <lineage>
        <taxon>Eukaryota</taxon>
        <taxon>Viridiplantae</taxon>
        <taxon>Streptophyta</taxon>
        <taxon>Embryophyta</taxon>
        <taxon>Tracheophyta</taxon>
        <taxon>Spermatophyta</taxon>
        <taxon>Magnoliopsida</taxon>
        <taxon>eudicotyledons</taxon>
        <taxon>Gunneridae</taxon>
        <taxon>Pentapetalae</taxon>
        <taxon>rosids</taxon>
        <taxon>fabids</taxon>
        <taxon>Fabales</taxon>
        <taxon>Fabaceae</taxon>
        <taxon>Papilionoideae</taxon>
        <taxon>50 kb inversion clade</taxon>
        <taxon>dalbergioids sensu lato</taxon>
        <taxon>Dalbergieae</taxon>
        <taxon>Pterocarpus clade</taxon>
        <taxon>Stylosanthes</taxon>
    </lineage>
</organism>
<feature type="transmembrane region" description="Helical" evidence="2">
    <location>
        <begin position="94"/>
        <end position="115"/>
    </location>
</feature>
<dbReference type="EMBL" id="JASCZI010120988">
    <property type="protein sequence ID" value="MED6158607.1"/>
    <property type="molecule type" value="Genomic_DNA"/>
</dbReference>